<keyword evidence="13" id="KW-1185">Reference proteome</keyword>
<keyword evidence="8 10" id="KW-0503">Monooxygenase</keyword>
<comment type="caution">
    <text evidence="12">The sequence shown here is derived from an EMBL/GenBank/DDBJ whole genome shotgun (WGS) entry which is preliminary data.</text>
</comment>
<evidence type="ECO:0000256" key="9">
    <source>
        <dbReference type="PIRSR" id="PIRSR602401-1"/>
    </source>
</evidence>
<dbReference type="GO" id="GO:0004497">
    <property type="term" value="F:monooxygenase activity"/>
    <property type="evidence" value="ECO:0007669"/>
    <property type="project" value="UniProtKB-KW"/>
</dbReference>
<dbReference type="PRINTS" id="PR00463">
    <property type="entry name" value="EP450I"/>
</dbReference>
<evidence type="ECO:0000256" key="11">
    <source>
        <dbReference type="SAM" id="Phobius"/>
    </source>
</evidence>
<evidence type="ECO:0000256" key="2">
    <source>
        <dbReference type="ARBA" id="ARBA00005179"/>
    </source>
</evidence>
<evidence type="ECO:0000256" key="4">
    <source>
        <dbReference type="ARBA" id="ARBA00022617"/>
    </source>
</evidence>
<name>A0AAD6Y033_9AGAR</name>
<evidence type="ECO:0000256" key="1">
    <source>
        <dbReference type="ARBA" id="ARBA00001971"/>
    </source>
</evidence>
<dbReference type="Gene3D" id="1.10.630.10">
    <property type="entry name" value="Cytochrome P450"/>
    <property type="match status" value="1"/>
</dbReference>
<reference evidence="12" key="1">
    <citation type="submission" date="2023-03" db="EMBL/GenBank/DDBJ databases">
        <title>Massive genome expansion in bonnet fungi (Mycena s.s.) driven by repeated elements and novel gene families across ecological guilds.</title>
        <authorList>
            <consortium name="Lawrence Berkeley National Laboratory"/>
            <person name="Harder C.B."/>
            <person name="Miyauchi S."/>
            <person name="Viragh M."/>
            <person name="Kuo A."/>
            <person name="Thoen E."/>
            <person name="Andreopoulos B."/>
            <person name="Lu D."/>
            <person name="Skrede I."/>
            <person name="Drula E."/>
            <person name="Henrissat B."/>
            <person name="Morin E."/>
            <person name="Kohler A."/>
            <person name="Barry K."/>
            <person name="LaButti K."/>
            <person name="Morin E."/>
            <person name="Salamov A."/>
            <person name="Lipzen A."/>
            <person name="Mereny Z."/>
            <person name="Hegedus B."/>
            <person name="Baldrian P."/>
            <person name="Stursova M."/>
            <person name="Weitz H."/>
            <person name="Taylor A."/>
            <person name="Grigoriev I.V."/>
            <person name="Nagy L.G."/>
            <person name="Martin F."/>
            <person name="Kauserud H."/>
        </authorList>
    </citation>
    <scope>NUCLEOTIDE SEQUENCE</scope>
    <source>
        <strain evidence="12">9144</strain>
    </source>
</reference>
<comment type="similarity">
    <text evidence="3 10">Belongs to the cytochrome P450 family.</text>
</comment>
<evidence type="ECO:0000313" key="12">
    <source>
        <dbReference type="EMBL" id="KAJ7190544.1"/>
    </source>
</evidence>
<keyword evidence="11" id="KW-1133">Transmembrane helix</keyword>
<evidence type="ECO:0000256" key="5">
    <source>
        <dbReference type="ARBA" id="ARBA00022723"/>
    </source>
</evidence>
<dbReference type="PRINTS" id="PR00385">
    <property type="entry name" value="P450"/>
</dbReference>
<comment type="cofactor">
    <cofactor evidence="1 9">
        <name>heme</name>
        <dbReference type="ChEBI" id="CHEBI:30413"/>
    </cofactor>
</comment>
<keyword evidence="5 9" id="KW-0479">Metal-binding</keyword>
<dbReference type="Pfam" id="PF00067">
    <property type="entry name" value="p450"/>
    <property type="match status" value="1"/>
</dbReference>
<gene>
    <name evidence="12" type="ORF">GGX14DRAFT_603964</name>
</gene>
<dbReference type="EMBL" id="JARJCW010000147">
    <property type="protein sequence ID" value="KAJ7190544.1"/>
    <property type="molecule type" value="Genomic_DNA"/>
</dbReference>
<keyword evidence="6 10" id="KW-0560">Oxidoreductase</keyword>
<dbReference type="CDD" id="cd11065">
    <property type="entry name" value="CYP64-like"/>
    <property type="match status" value="1"/>
</dbReference>
<dbReference type="PANTHER" id="PTHR46300:SF7">
    <property type="entry name" value="P450, PUTATIVE (EUROFUNG)-RELATED"/>
    <property type="match status" value="1"/>
</dbReference>
<keyword evidence="11" id="KW-0472">Membrane</keyword>
<dbReference type="PANTHER" id="PTHR46300">
    <property type="entry name" value="P450, PUTATIVE (EUROFUNG)-RELATED-RELATED"/>
    <property type="match status" value="1"/>
</dbReference>
<feature type="binding site" description="axial binding residue" evidence="9">
    <location>
        <position position="446"/>
    </location>
    <ligand>
        <name>heme</name>
        <dbReference type="ChEBI" id="CHEBI:30413"/>
    </ligand>
    <ligandPart>
        <name>Fe</name>
        <dbReference type="ChEBI" id="CHEBI:18248"/>
    </ligandPart>
</feature>
<dbReference type="GO" id="GO:0020037">
    <property type="term" value="F:heme binding"/>
    <property type="evidence" value="ECO:0007669"/>
    <property type="project" value="InterPro"/>
</dbReference>
<evidence type="ECO:0000256" key="7">
    <source>
        <dbReference type="ARBA" id="ARBA00023004"/>
    </source>
</evidence>
<dbReference type="GO" id="GO:0016705">
    <property type="term" value="F:oxidoreductase activity, acting on paired donors, with incorporation or reduction of molecular oxygen"/>
    <property type="evidence" value="ECO:0007669"/>
    <property type="project" value="InterPro"/>
</dbReference>
<keyword evidence="11" id="KW-0812">Transmembrane</keyword>
<dbReference type="InterPro" id="IPR050364">
    <property type="entry name" value="Cytochrome_P450_fung"/>
</dbReference>
<dbReference type="InterPro" id="IPR036396">
    <property type="entry name" value="Cyt_P450_sf"/>
</dbReference>
<evidence type="ECO:0000256" key="8">
    <source>
        <dbReference type="ARBA" id="ARBA00023033"/>
    </source>
</evidence>
<dbReference type="SUPFAM" id="SSF48264">
    <property type="entry name" value="Cytochrome P450"/>
    <property type="match status" value="1"/>
</dbReference>
<comment type="pathway">
    <text evidence="2">Secondary metabolite biosynthesis.</text>
</comment>
<evidence type="ECO:0000256" key="6">
    <source>
        <dbReference type="ARBA" id="ARBA00023002"/>
    </source>
</evidence>
<dbReference type="InterPro" id="IPR001128">
    <property type="entry name" value="Cyt_P450"/>
</dbReference>
<dbReference type="Proteomes" id="UP001219525">
    <property type="component" value="Unassembled WGS sequence"/>
</dbReference>
<keyword evidence="7 9" id="KW-0408">Iron</keyword>
<feature type="transmembrane region" description="Helical" evidence="11">
    <location>
        <begin position="6"/>
        <end position="23"/>
    </location>
</feature>
<keyword evidence="4 9" id="KW-0349">Heme</keyword>
<dbReference type="PROSITE" id="PS00086">
    <property type="entry name" value="CYTOCHROME_P450"/>
    <property type="match status" value="1"/>
</dbReference>
<evidence type="ECO:0000313" key="13">
    <source>
        <dbReference type="Proteomes" id="UP001219525"/>
    </source>
</evidence>
<organism evidence="12 13">
    <name type="scientific">Mycena pura</name>
    <dbReference type="NCBI Taxonomy" id="153505"/>
    <lineage>
        <taxon>Eukaryota</taxon>
        <taxon>Fungi</taxon>
        <taxon>Dikarya</taxon>
        <taxon>Basidiomycota</taxon>
        <taxon>Agaricomycotina</taxon>
        <taxon>Agaricomycetes</taxon>
        <taxon>Agaricomycetidae</taxon>
        <taxon>Agaricales</taxon>
        <taxon>Marasmiineae</taxon>
        <taxon>Mycenaceae</taxon>
        <taxon>Mycena</taxon>
    </lineage>
</organism>
<sequence length="522" mass="58610">MSNPYSYSAAGGALIIAAYYYFVQRGKSRLPLPPGPKKLPLVGNLFDMPSTFEWVKYMEWSKEYNSDILHLDVAGTSIIVLSSTEAAIDLLEKRAAIYSDRARLLMVNELMGWNFLLAFMKYGEQDHFSSAPSPQWLPYTFIVYPAKLQKFRPLERKACHEVLYDFLQKPDHDVEGHFRHMAAKIVMSAAYGIDVSSDDPYVELAEKAVDGLMTAVPPGRFLVDSIPLLRYVPAWFPGAGFQRQAREWRRLALEMREKAFVVAKQQIASGKAPHSFTMDGLRMAQESENKAYNEQVVQNTAATMWTAATDTTVSALVTFVLAILSNPEAQKKAQAEIDAMVGTDRLPDFDDEPNLPYVAALMKESMRWMNVAPIAIPHYLSVEDEYKGYRLPANSIVVPNVWAILHDETIYPDPYSVKPERYLLDGKLNPNIPDPDSVFGYGRRLCPGRHLANSSVWITIASVLAAFDISKPVDDAGEVIEPSYKYIARLVLMPLPFKCSIKPRSEKAVALIKASINQTHTI</sequence>
<dbReference type="InterPro" id="IPR017972">
    <property type="entry name" value="Cyt_P450_CS"/>
</dbReference>
<dbReference type="AlphaFoldDB" id="A0AAD6Y033"/>
<protein>
    <submittedName>
        <fullName evidence="12">Cytochrome P450</fullName>
    </submittedName>
</protein>
<dbReference type="GO" id="GO:0005506">
    <property type="term" value="F:iron ion binding"/>
    <property type="evidence" value="ECO:0007669"/>
    <property type="project" value="InterPro"/>
</dbReference>
<dbReference type="InterPro" id="IPR002401">
    <property type="entry name" value="Cyt_P450_E_grp-I"/>
</dbReference>
<accession>A0AAD6Y033</accession>
<evidence type="ECO:0000256" key="10">
    <source>
        <dbReference type="RuleBase" id="RU000461"/>
    </source>
</evidence>
<proteinExistence type="inferred from homology"/>
<evidence type="ECO:0000256" key="3">
    <source>
        <dbReference type="ARBA" id="ARBA00010617"/>
    </source>
</evidence>